<sequence>STSNPLKSLVHRLQPSQKVASSPEVPTILKDCLKEMKDTADELKQVFAEIINAGRISKGRSKGSWKRGRARRRQT</sequence>
<reference evidence="2 3" key="1">
    <citation type="submission" date="2020-02" db="EMBL/GenBank/DDBJ databases">
        <authorList>
            <person name="Ma Q."/>
            <person name="Huang Y."/>
            <person name="Song X."/>
            <person name="Pei D."/>
        </authorList>
    </citation>
    <scope>NUCLEOTIDE SEQUENCE [LARGE SCALE GENOMIC DNA]</scope>
    <source>
        <strain evidence="2">Sxm20200214</strain>
        <tissue evidence="2">Leaf</tissue>
    </source>
</reference>
<accession>A0A8X7P1M9</accession>
<evidence type="ECO:0000313" key="2">
    <source>
        <dbReference type="EMBL" id="KAG2242248.1"/>
    </source>
</evidence>
<dbReference type="EMBL" id="JAAMPC010000568">
    <property type="protein sequence ID" value="KAG2242248.1"/>
    <property type="molecule type" value="Genomic_DNA"/>
</dbReference>
<gene>
    <name evidence="2" type="ORF">Bca52824_095917</name>
</gene>
<organism evidence="2 3">
    <name type="scientific">Brassica carinata</name>
    <name type="common">Ethiopian mustard</name>
    <name type="synonym">Abyssinian cabbage</name>
    <dbReference type="NCBI Taxonomy" id="52824"/>
    <lineage>
        <taxon>Eukaryota</taxon>
        <taxon>Viridiplantae</taxon>
        <taxon>Streptophyta</taxon>
        <taxon>Embryophyta</taxon>
        <taxon>Tracheophyta</taxon>
        <taxon>Spermatophyta</taxon>
        <taxon>Magnoliopsida</taxon>
        <taxon>eudicotyledons</taxon>
        <taxon>Gunneridae</taxon>
        <taxon>Pentapetalae</taxon>
        <taxon>rosids</taxon>
        <taxon>malvids</taxon>
        <taxon>Brassicales</taxon>
        <taxon>Brassicaceae</taxon>
        <taxon>Brassiceae</taxon>
        <taxon>Brassica</taxon>
    </lineage>
</organism>
<protein>
    <submittedName>
        <fullName evidence="2">Uncharacterized protein</fullName>
    </submittedName>
</protein>
<comment type="caution">
    <text evidence="2">The sequence shown here is derived from an EMBL/GenBank/DDBJ whole genome shotgun (WGS) entry which is preliminary data.</text>
</comment>
<dbReference type="AlphaFoldDB" id="A0A8X7P1M9"/>
<dbReference type="Proteomes" id="UP000886595">
    <property type="component" value="Unassembled WGS sequence"/>
</dbReference>
<name>A0A8X7P1M9_BRACI</name>
<feature type="non-terminal residue" evidence="2">
    <location>
        <position position="1"/>
    </location>
</feature>
<keyword evidence="3" id="KW-1185">Reference proteome</keyword>
<feature type="region of interest" description="Disordered" evidence="1">
    <location>
        <begin position="1"/>
        <end position="22"/>
    </location>
</feature>
<proteinExistence type="predicted"/>
<evidence type="ECO:0000256" key="1">
    <source>
        <dbReference type="SAM" id="MobiDB-lite"/>
    </source>
</evidence>
<evidence type="ECO:0000313" key="3">
    <source>
        <dbReference type="Proteomes" id="UP000886595"/>
    </source>
</evidence>